<dbReference type="SUPFAM" id="SSF54197">
    <property type="entry name" value="HIT-like"/>
    <property type="match status" value="1"/>
</dbReference>
<dbReference type="GO" id="GO:0032021">
    <property type="term" value="C:NELF complex"/>
    <property type="evidence" value="ECO:0007669"/>
    <property type="project" value="TreeGrafter"/>
</dbReference>
<evidence type="ECO:0000256" key="1">
    <source>
        <dbReference type="PROSITE-ProRule" id="PRU00464"/>
    </source>
</evidence>
<dbReference type="InterPro" id="IPR010405">
    <property type="entry name" value="COBRA1"/>
</dbReference>
<keyword evidence="5" id="KW-1185">Reference proteome</keyword>
<dbReference type="AlphaFoldDB" id="A0A9N9AA76"/>
<dbReference type="Proteomes" id="UP000789831">
    <property type="component" value="Unassembled WGS sequence"/>
</dbReference>
<dbReference type="OrthoDB" id="5548359at2759"/>
<dbReference type="InterPro" id="IPR036265">
    <property type="entry name" value="HIT-like_sf"/>
</dbReference>
<protein>
    <submittedName>
        <fullName evidence="4">11365_t:CDS:1</fullName>
    </submittedName>
</protein>
<dbReference type="GO" id="GO:0003824">
    <property type="term" value="F:catalytic activity"/>
    <property type="evidence" value="ECO:0007669"/>
    <property type="project" value="InterPro"/>
</dbReference>
<evidence type="ECO:0000313" key="5">
    <source>
        <dbReference type="Proteomes" id="UP000789831"/>
    </source>
</evidence>
<accession>A0A9N9AA76</accession>
<gene>
    <name evidence="4" type="ORF">AGERDE_LOCUS5356</name>
</gene>
<proteinExistence type="predicted"/>
<dbReference type="InterPro" id="IPR019808">
    <property type="entry name" value="Histidine_triad_CS"/>
</dbReference>
<organism evidence="4 5">
    <name type="scientific">Ambispora gerdemannii</name>
    <dbReference type="NCBI Taxonomy" id="144530"/>
    <lineage>
        <taxon>Eukaryota</taxon>
        <taxon>Fungi</taxon>
        <taxon>Fungi incertae sedis</taxon>
        <taxon>Mucoromycota</taxon>
        <taxon>Glomeromycotina</taxon>
        <taxon>Glomeromycetes</taxon>
        <taxon>Archaeosporales</taxon>
        <taxon>Ambisporaceae</taxon>
        <taxon>Ambispora</taxon>
    </lineage>
</organism>
<evidence type="ECO:0000256" key="2">
    <source>
        <dbReference type="SAM" id="MobiDB-lite"/>
    </source>
</evidence>
<dbReference type="InterPro" id="IPR011146">
    <property type="entry name" value="HIT-like"/>
</dbReference>
<dbReference type="Pfam" id="PF01230">
    <property type="entry name" value="HIT"/>
    <property type="match status" value="1"/>
</dbReference>
<dbReference type="PANTHER" id="PTHR13503">
    <property type="entry name" value="NEGATIVE ELONGATION FACTOR COMPLEX MEMBER B"/>
    <property type="match status" value="1"/>
</dbReference>
<dbReference type="EMBL" id="CAJVPL010000711">
    <property type="protein sequence ID" value="CAG8523435.1"/>
    <property type="molecule type" value="Genomic_DNA"/>
</dbReference>
<dbReference type="Gene3D" id="3.30.428.10">
    <property type="entry name" value="HIT-like"/>
    <property type="match status" value="1"/>
</dbReference>
<evidence type="ECO:0000313" key="4">
    <source>
        <dbReference type="EMBL" id="CAG8523435.1"/>
    </source>
</evidence>
<feature type="short sequence motif" description="Histidine triad motif" evidence="1">
    <location>
        <begin position="46"/>
        <end position="50"/>
    </location>
</feature>
<sequence length="692" mass="80498">MSFLQCLADLLPVAKRVALAVTAATEETQYNILQNNGPRAHQVIKHVHFHVIPKPETQGTGLIIEWPSSQASAQELEDIVKKITEKLMDNNYLIGNAGAEAIKRELSERDPIFVINDFQERLNLHYKSFDINTIYPLLEISGNSRFEIHNGILDGLQREIIKRIDSDNWSKEKRNNFLKKNLPLRHIPSIYGLIIALLQRYPELQTESFYQEIGHDKNFIDHSPLDIRRGFYRRYPNMIIDLIAHLASNYQNDSILRGWSREMRGVNINEYLDVRVNQEHVQEAVKIIGEDLTLFKSVQPIFRELFVQFGWASICSFRTDFFMAMQNAGQIIICKTDSSYELIWFVTESLRKGFTPERVISINNYIHKFKGTSDFGEMAMIFQDPIVANVLAARIVQALRKTVQEKNMAEGKLDRSIIWCSHLLNLGSHARQMLSTKSYNMPEIDGEIIDEFYFKILSLMVDDKLRTPGAVAQRRRQNSVSSVDLLDPTDRYNPPSTSESRLSVFSDREIEKLKTNDLARKVFAQYLIDTVRRMEFVSVRRAVSYMTRTIPQNDQDIMYSEVYESLWQSLITNLIKYHRVKLIVNPVWSKFMDEELIPITSWKQTVHEMMAKLLVELYAEEIISNLNEKRCPEKIKIVRVWAEKTIKIGAKDMDPTNLMMMYLELRIKSKNPYDGRFQINTEECPTVSKFIE</sequence>
<evidence type="ECO:0000259" key="3">
    <source>
        <dbReference type="PROSITE" id="PS51084"/>
    </source>
</evidence>
<name>A0A9N9AA76_9GLOM</name>
<reference evidence="4" key="1">
    <citation type="submission" date="2021-06" db="EMBL/GenBank/DDBJ databases">
        <authorList>
            <person name="Kallberg Y."/>
            <person name="Tangrot J."/>
            <person name="Rosling A."/>
        </authorList>
    </citation>
    <scope>NUCLEOTIDE SEQUENCE</scope>
    <source>
        <strain evidence="4">MT106</strain>
    </source>
</reference>
<dbReference type="PANTHER" id="PTHR13503:SF3">
    <property type="entry name" value="NEGATIVE ELONGATION FACTOR B"/>
    <property type="match status" value="1"/>
</dbReference>
<dbReference type="GO" id="GO:0034244">
    <property type="term" value="P:negative regulation of transcription elongation by RNA polymerase II"/>
    <property type="evidence" value="ECO:0007669"/>
    <property type="project" value="TreeGrafter"/>
</dbReference>
<dbReference type="PROSITE" id="PS00892">
    <property type="entry name" value="HIT_1"/>
    <property type="match status" value="1"/>
</dbReference>
<dbReference type="PROSITE" id="PS51084">
    <property type="entry name" value="HIT_2"/>
    <property type="match status" value="1"/>
</dbReference>
<feature type="region of interest" description="Disordered" evidence="2">
    <location>
        <begin position="481"/>
        <end position="500"/>
    </location>
</feature>
<dbReference type="Pfam" id="PF06209">
    <property type="entry name" value="COBRA1"/>
    <property type="match status" value="1"/>
</dbReference>
<comment type="caution">
    <text evidence="4">The sequence shown here is derived from an EMBL/GenBank/DDBJ whole genome shotgun (WGS) entry which is preliminary data.</text>
</comment>
<feature type="domain" description="HIT" evidence="3">
    <location>
        <begin position="1"/>
        <end position="62"/>
    </location>
</feature>